<comment type="caution">
    <text evidence="1">The sequence shown here is derived from an EMBL/GenBank/DDBJ whole genome shotgun (WGS) entry which is preliminary data.</text>
</comment>
<dbReference type="EMBL" id="PFOD01000032">
    <property type="protein sequence ID" value="PIZ65870.1"/>
    <property type="molecule type" value="Genomic_DNA"/>
</dbReference>
<evidence type="ECO:0000313" key="2">
    <source>
        <dbReference type="Proteomes" id="UP000230027"/>
    </source>
</evidence>
<evidence type="ECO:0000313" key="1">
    <source>
        <dbReference type="EMBL" id="PIZ65870.1"/>
    </source>
</evidence>
<gene>
    <name evidence="1" type="ORF">COY14_01465</name>
</gene>
<dbReference type="AlphaFoldDB" id="A0A2M7U4Y6"/>
<dbReference type="Proteomes" id="UP000230027">
    <property type="component" value="Unassembled WGS sequence"/>
</dbReference>
<accession>A0A2M7U4Y6</accession>
<protein>
    <recommendedName>
        <fullName evidence="3">Nucleotidyl transferase AbiEii/AbiGii toxin family protein</fullName>
    </recommendedName>
</protein>
<organism evidence="1 2">
    <name type="scientific">Candidatus Roizmanbacteria bacterium CG_4_10_14_0_2_um_filter_36_9</name>
    <dbReference type="NCBI Taxonomy" id="1974823"/>
    <lineage>
        <taxon>Bacteria</taxon>
        <taxon>Candidatus Roizmaniibacteriota</taxon>
    </lineage>
</organism>
<dbReference type="Pfam" id="PF08843">
    <property type="entry name" value="AbiEii"/>
    <property type="match status" value="1"/>
</dbReference>
<reference evidence="2" key="1">
    <citation type="submission" date="2017-09" db="EMBL/GenBank/DDBJ databases">
        <title>Depth-based differentiation of microbial function through sediment-hosted aquifers and enrichment of novel symbionts in the deep terrestrial subsurface.</title>
        <authorList>
            <person name="Probst A.J."/>
            <person name="Ladd B."/>
            <person name="Jarett J.K."/>
            <person name="Geller-Mcgrath D.E."/>
            <person name="Sieber C.M.K."/>
            <person name="Emerson J.B."/>
            <person name="Anantharaman K."/>
            <person name="Thomas B.C."/>
            <person name="Malmstrom R."/>
            <person name="Stieglmeier M."/>
            <person name="Klingl A."/>
            <person name="Woyke T."/>
            <person name="Ryan C.M."/>
            <person name="Banfield J.F."/>
        </authorList>
    </citation>
    <scope>NUCLEOTIDE SEQUENCE [LARGE SCALE GENOMIC DNA]</scope>
</reference>
<dbReference type="InterPro" id="IPR014942">
    <property type="entry name" value="AbiEii"/>
</dbReference>
<sequence length="211" mass="24715">MSKIFLEILDDQSRETFEKLKPFGDTCYLAGGTALALQIAHRRSFDFDLFTPNPIDRVFLQKVRDVFGNVKYSLNTSDQVTFTTKGNISITFLYYWFPLLDKTITTSSLPLSSIFDILADKAHTIGRRAIWRDYVDVFYVLRHNHMNITDIISDAQNKFKGEFVAEQFLEQLVYYDDIEVVDIDWLKEDYTTKEIKAFLQEKVQDFTKTIR</sequence>
<name>A0A2M7U4Y6_9BACT</name>
<evidence type="ECO:0008006" key="3">
    <source>
        <dbReference type="Google" id="ProtNLM"/>
    </source>
</evidence>
<proteinExistence type="predicted"/>